<dbReference type="PANTHER" id="PTHR10309:SF0">
    <property type="entry name" value="MANNOSE-6-PHOSPHATE ISOMERASE"/>
    <property type="match status" value="1"/>
</dbReference>
<evidence type="ECO:0000256" key="4">
    <source>
        <dbReference type="ARBA" id="ARBA00022723"/>
    </source>
</evidence>
<gene>
    <name evidence="10" type="ORF">SD72_12550</name>
</gene>
<dbReference type="EMBL" id="JXSQ01000020">
    <property type="protein sequence ID" value="KIP51866.1"/>
    <property type="molecule type" value="Genomic_DNA"/>
</dbReference>
<dbReference type="Pfam" id="PF20511">
    <property type="entry name" value="PMI_typeI_cat"/>
    <property type="match status" value="1"/>
</dbReference>
<dbReference type="PANTHER" id="PTHR10309">
    <property type="entry name" value="MANNOSE-6-PHOSPHATE ISOMERASE"/>
    <property type="match status" value="1"/>
</dbReference>
<dbReference type="GO" id="GO:0005975">
    <property type="term" value="P:carbohydrate metabolic process"/>
    <property type="evidence" value="ECO:0007669"/>
    <property type="project" value="InterPro"/>
</dbReference>
<dbReference type="Proteomes" id="UP000032120">
    <property type="component" value="Unassembled WGS sequence"/>
</dbReference>
<dbReference type="InterPro" id="IPR014710">
    <property type="entry name" value="RmlC-like_jellyroll"/>
</dbReference>
<protein>
    <recommendedName>
        <fullName evidence="3">mannose-6-phosphate isomerase</fullName>
        <ecNumber evidence="3">5.3.1.8</ecNumber>
    </recommendedName>
</protein>
<dbReference type="NCBIfam" id="TIGR00218">
    <property type="entry name" value="manA"/>
    <property type="match status" value="1"/>
</dbReference>
<reference evidence="10 11" key="1">
    <citation type="submission" date="2015-01" db="EMBL/GenBank/DDBJ databases">
        <title>Draft genome sequence of Leucobacter komagatae strain VKM ST2845.</title>
        <authorList>
            <person name="Karlyshev A.V."/>
            <person name="Kudryashova E.B."/>
        </authorList>
    </citation>
    <scope>NUCLEOTIDE SEQUENCE [LARGE SCALE GENOMIC DNA]</scope>
    <source>
        <strain evidence="10 11">VKM ST2845</strain>
    </source>
</reference>
<feature type="binding site" evidence="8">
    <location>
        <position position="262"/>
    </location>
    <ligand>
        <name>Zn(2+)</name>
        <dbReference type="ChEBI" id="CHEBI:29105"/>
    </ligand>
</feature>
<evidence type="ECO:0000256" key="1">
    <source>
        <dbReference type="ARBA" id="ARBA00000757"/>
    </source>
</evidence>
<dbReference type="GO" id="GO:0008270">
    <property type="term" value="F:zinc ion binding"/>
    <property type="evidence" value="ECO:0007669"/>
    <property type="project" value="InterPro"/>
</dbReference>
<feature type="binding site" evidence="8">
    <location>
        <position position="94"/>
    </location>
    <ligand>
        <name>Zn(2+)</name>
        <dbReference type="ChEBI" id="CHEBI:29105"/>
    </ligand>
</feature>
<keyword evidence="5 8" id="KW-0862">Zinc</keyword>
<keyword evidence="4 8" id="KW-0479">Metal-binding</keyword>
<comment type="cofactor">
    <cofactor evidence="8">
        <name>Zn(2+)</name>
        <dbReference type="ChEBI" id="CHEBI:29105"/>
    </cofactor>
    <text evidence="8">Binds 1 zinc ion per subunit.</text>
</comment>
<evidence type="ECO:0000256" key="7">
    <source>
        <dbReference type="PIRSR" id="PIRSR001480-1"/>
    </source>
</evidence>
<feature type="domain" description="Phosphomannose isomerase type I catalytic" evidence="9">
    <location>
        <begin position="5"/>
        <end position="146"/>
    </location>
</feature>
<evidence type="ECO:0000256" key="3">
    <source>
        <dbReference type="ARBA" id="ARBA00011956"/>
    </source>
</evidence>
<dbReference type="InterPro" id="IPR011051">
    <property type="entry name" value="RmlC_Cupin_sf"/>
</dbReference>
<comment type="similarity">
    <text evidence="2">Belongs to the mannose-6-phosphate isomerase type 1 family.</text>
</comment>
<proteinExistence type="inferred from homology"/>
<dbReference type="CDD" id="cd07011">
    <property type="entry name" value="cupin_PMI_type_I_N"/>
    <property type="match status" value="1"/>
</dbReference>
<dbReference type="InterPro" id="IPR001250">
    <property type="entry name" value="Man6P_Isoase-1"/>
</dbReference>
<evidence type="ECO:0000256" key="2">
    <source>
        <dbReference type="ARBA" id="ARBA00010772"/>
    </source>
</evidence>
<sequence>MLIFIENTPRAYAWGSTDALPAMLGHAPTGEPQAELWLGDHPGSPASVAKATPVPHTLIELIAQDPEHYGVNGGSLPFLLKLLAIGAPLSLQAHPNQEQAAAGFAAENAAGVPVDAPHRNYRDANHKPELLVALSEVTALSGFRPLSEAVQDVRALAAAAPHGSAALWAVADRLVSAAPERAREEFLSWAFADSEDVSAAMFGIVDAVGEGSQPAIHADRLLCLRELIAHYPGDPGALVSLLLHHVRLAPGEAVYLGARQLHAYLGGIAVEVMAASDNVLRAGLTQKHIDIPEMLRVLDFGELAEPRFWSERIAQGLCAWRPPIRDFQLFRARVSSDGGSGSSVSGAVGGHLGVHLDGAAAEVVMDASSPLVLIATAGRVLVSRPDAELAEMANVGRGQSLYVSAGEPIHLTGSGEVFLAAVGA</sequence>
<dbReference type="AlphaFoldDB" id="A0A0D0HW54"/>
<feature type="active site" evidence="7">
    <location>
        <position position="281"/>
    </location>
</feature>
<dbReference type="PRINTS" id="PR00714">
    <property type="entry name" value="MAN6PISMRASE"/>
</dbReference>
<evidence type="ECO:0000256" key="6">
    <source>
        <dbReference type="ARBA" id="ARBA00023235"/>
    </source>
</evidence>
<dbReference type="Gene3D" id="1.10.441.10">
    <property type="entry name" value="Phosphomannose Isomerase, domain 2"/>
    <property type="match status" value="1"/>
</dbReference>
<dbReference type="GO" id="GO:0005829">
    <property type="term" value="C:cytosol"/>
    <property type="evidence" value="ECO:0007669"/>
    <property type="project" value="TreeGrafter"/>
</dbReference>
<dbReference type="InterPro" id="IPR018050">
    <property type="entry name" value="Pmannose_isomerase-type1_CS"/>
</dbReference>
<evidence type="ECO:0000313" key="11">
    <source>
        <dbReference type="Proteomes" id="UP000032120"/>
    </source>
</evidence>
<dbReference type="SUPFAM" id="SSF51182">
    <property type="entry name" value="RmlC-like cupins"/>
    <property type="match status" value="1"/>
</dbReference>
<comment type="catalytic activity">
    <reaction evidence="1">
        <text>D-mannose 6-phosphate = D-fructose 6-phosphate</text>
        <dbReference type="Rhea" id="RHEA:12356"/>
        <dbReference type="ChEBI" id="CHEBI:58735"/>
        <dbReference type="ChEBI" id="CHEBI:61527"/>
        <dbReference type="EC" id="5.3.1.8"/>
    </reaction>
</comment>
<dbReference type="InterPro" id="IPR016305">
    <property type="entry name" value="Mannose-6-P_Isomerase"/>
</dbReference>
<keyword evidence="6 10" id="KW-0413">Isomerase</keyword>
<dbReference type="PROSITE" id="PS00965">
    <property type="entry name" value="PMI_I_1"/>
    <property type="match status" value="1"/>
</dbReference>
<dbReference type="Gene3D" id="2.60.120.10">
    <property type="entry name" value="Jelly Rolls"/>
    <property type="match status" value="2"/>
</dbReference>
<feature type="binding site" evidence="8">
    <location>
        <position position="129"/>
    </location>
    <ligand>
        <name>Zn(2+)</name>
        <dbReference type="ChEBI" id="CHEBI:29105"/>
    </ligand>
</feature>
<dbReference type="GO" id="GO:0004476">
    <property type="term" value="F:mannose-6-phosphate isomerase activity"/>
    <property type="evidence" value="ECO:0007669"/>
    <property type="project" value="UniProtKB-EC"/>
</dbReference>
<evidence type="ECO:0000313" key="10">
    <source>
        <dbReference type="EMBL" id="KIP51866.1"/>
    </source>
</evidence>
<dbReference type="EC" id="5.3.1.8" evidence="3"/>
<dbReference type="PIRSF" id="PIRSF001480">
    <property type="entry name" value="Mannose-6-phosphate_isomerase"/>
    <property type="match status" value="1"/>
</dbReference>
<accession>A0A0D0HW54</accession>
<dbReference type="InterPro" id="IPR046457">
    <property type="entry name" value="PMI_typeI_cat"/>
</dbReference>
<evidence type="ECO:0000256" key="5">
    <source>
        <dbReference type="ARBA" id="ARBA00022833"/>
    </source>
</evidence>
<organism evidence="10 11">
    <name type="scientific">Leucobacter komagatae</name>
    <dbReference type="NCBI Taxonomy" id="55969"/>
    <lineage>
        <taxon>Bacteria</taxon>
        <taxon>Bacillati</taxon>
        <taxon>Actinomycetota</taxon>
        <taxon>Actinomycetes</taxon>
        <taxon>Micrococcales</taxon>
        <taxon>Microbacteriaceae</taxon>
        <taxon>Leucobacter</taxon>
    </lineage>
</organism>
<dbReference type="GO" id="GO:0009298">
    <property type="term" value="P:GDP-mannose biosynthetic process"/>
    <property type="evidence" value="ECO:0007669"/>
    <property type="project" value="InterPro"/>
</dbReference>
<dbReference type="RefSeq" id="WP_052492667.1">
    <property type="nucleotide sequence ID" value="NZ_JXSQ01000020.1"/>
</dbReference>
<feature type="binding site" evidence="8">
    <location>
        <position position="92"/>
    </location>
    <ligand>
        <name>Zn(2+)</name>
        <dbReference type="ChEBI" id="CHEBI:29105"/>
    </ligand>
</feature>
<name>A0A0D0HW54_9MICO</name>
<dbReference type="OrthoDB" id="9792649at2"/>
<evidence type="ECO:0000259" key="9">
    <source>
        <dbReference type="Pfam" id="PF20511"/>
    </source>
</evidence>
<keyword evidence="11" id="KW-1185">Reference proteome</keyword>
<evidence type="ECO:0000256" key="8">
    <source>
        <dbReference type="PIRSR" id="PIRSR001480-2"/>
    </source>
</evidence>
<comment type="caution">
    <text evidence="10">The sequence shown here is derived from an EMBL/GenBank/DDBJ whole genome shotgun (WGS) entry which is preliminary data.</text>
</comment>